<evidence type="ECO:0000313" key="4">
    <source>
        <dbReference type="Proteomes" id="UP001476282"/>
    </source>
</evidence>
<evidence type="ECO:0000256" key="2">
    <source>
        <dbReference type="SAM" id="Phobius"/>
    </source>
</evidence>
<feature type="compositionally biased region" description="Low complexity" evidence="1">
    <location>
        <begin position="132"/>
        <end position="146"/>
    </location>
</feature>
<keyword evidence="2" id="KW-1133">Transmembrane helix</keyword>
<comment type="caution">
    <text evidence="3">The sequence shown here is derived from an EMBL/GenBank/DDBJ whole genome shotgun (WGS) entry which is preliminary data.</text>
</comment>
<sequence>MLRKMSRRARRRAGKAAGNPSWLRVILTLGAVALVGMLGAWVGLRQWLHSDDFRHMLEAETGKGMKAEATFGAFQWDGTLVRTPSFTAEGKETLRRVEADNLSLDIGLGKVREGVVQLRDGRIGRLLVEVDPGAGEPAPAQPPEGGVPREKPAKWYDAFTPDEVELTGLEIGESALTVDLKEGPFSVAGARWSIRPGQAKGAYEAIGTGGVVRFPWDKLPPLRMEQTRLRYQQDRVYLSEALFRLYDRAQLRLTGEAALDGGGYAFDGILQDVDLAQVLPEDWKRKLEGELDATFSVRTEGEDPVVKGHVDVQRGVLTGLPVLDALGAYGGNPRFRRLALSEASADFLRKDGSLWLSNLVLASEGLMRVEGEVGIGPSKELDGRIRLGLTPGTLAMIPGAETKVFLPGERGLLWTTVRLSGTTEDPDEDLTARLIAAAGLRMFEVLPETGEQVLKFTRRAVSPETLRELAEHPEMIRQGSDLIEQTRKALDGDGDPIEEATKILRDGKDLLDVGKSLFESIHGGGQ</sequence>
<gene>
    <name evidence="3" type="ORF">Hsar01_00299</name>
</gene>
<dbReference type="Proteomes" id="UP001476282">
    <property type="component" value="Unassembled WGS sequence"/>
</dbReference>
<accession>A0ABP9UHG3</accession>
<protein>
    <submittedName>
        <fullName evidence="3">Uncharacterized protein</fullName>
    </submittedName>
</protein>
<keyword evidence="2" id="KW-0472">Membrane</keyword>
<evidence type="ECO:0000313" key="3">
    <source>
        <dbReference type="EMBL" id="GAA5481093.1"/>
    </source>
</evidence>
<evidence type="ECO:0000256" key="1">
    <source>
        <dbReference type="SAM" id="MobiDB-lite"/>
    </source>
</evidence>
<feature type="region of interest" description="Disordered" evidence="1">
    <location>
        <begin position="131"/>
        <end position="150"/>
    </location>
</feature>
<feature type="transmembrane region" description="Helical" evidence="2">
    <location>
        <begin position="21"/>
        <end position="44"/>
    </location>
</feature>
<organism evidence="3 4">
    <name type="scientific">Haloferula sargassicola</name>
    <dbReference type="NCBI Taxonomy" id="490096"/>
    <lineage>
        <taxon>Bacteria</taxon>
        <taxon>Pseudomonadati</taxon>
        <taxon>Verrucomicrobiota</taxon>
        <taxon>Verrucomicrobiia</taxon>
        <taxon>Verrucomicrobiales</taxon>
        <taxon>Verrucomicrobiaceae</taxon>
        <taxon>Haloferula</taxon>
    </lineage>
</organism>
<proteinExistence type="predicted"/>
<reference evidence="3 4" key="1">
    <citation type="submission" date="2024-02" db="EMBL/GenBank/DDBJ databases">
        <title>Haloferula sargassicola NBRC 104335.</title>
        <authorList>
            <person name="Ichikawa N."/>
            <person name="Katano-Makiyama Y."/>
            <person name="Hidaka K."/>
        </authorList>
    </citation>
    <scope>NUCLEOTIDE SEQUENCE [LARGE SCALE GENOMIC DNA]</scope>
    <source>
        <strain evidence="3 4">NBRC 104335</strain>
    </source>
</reference>
<name>A0ABP9UHG3_9BACT</name>
<dbReference type="EMBL" id="BAABRI010000001">
    <property type="protein sequence ID" value="GAA5481093.1"/>
    <property type="molecule type" value="Genomic_DNA"/>
</dbReference>
<keyword evidence="4" id="KW-1185">Reference proteome</keyword>
<keyword evidence="2" id="KW-0812">Transmembrane</keyword>